<keyword evidence="2" id="KW-1185">Reference proteome</keyword>
<dbReference type="OrthoDB" id="9910241at2"/>
<reference evidence="1 2" key="1">
    <citation type="submission" date="2019-10" db="EMBL/GenBank/DDBJ databases">
        <title>Whole genome shotgun sequence of Acrocarpospora pleiomorpha NBRC 16267.</title>
        <authorList>
            <person name="Ichikawa N."/>
            <person name="Kimura A."/>
            <person name="Kitahashi Y."/>
            <person name="Komaki H."/>
            <person name="Oguchi A."/>
        </authorList>
    </citation>
    <scope>NUCLEOTIDE SEQUENCE [LARGE SCALE GENOMIC DNA]</scope>
    <source>
        <strain evidence="1 2">NBRC 16267</strain>
    </source>
</reference>
<gene>
    <name evidence="1" type="ORF">Aple_031340</name>
</gene>
<protein>
    <submittedName>
        <fullName evidence="1">Uncharacterized protein</fullName>
    </submittedName>
</protein>
<organism evidence="1 2">
    <name type="scientific">Acrocarpospora pleiomorpha</name>
    <dbReference type="NCBI Taxonomy" id="90975"/>
    <lineage>
        <taxon>Bacteria</taxon>
        <taxon>Bacillati</taxon>
        <taxon>Actinomycetota</taxon>
        <taxon>Actinomycetes</taxon>
        <taxon>Streptosporangiales</taxon>
        <taxon>Streptosporangiaceae</taxon>
        <taxon>Acrocarpospora</taxon>
    </lineage>
</organism>
<dbReference type="AlphaFoldDB" id="A0A5M3XPQ0"/>
<comment type="caution">
    <text evidence="1">The sequence shown here is derived from an EMBL/GenBank/DDBJ whole genome shotgun (WGS) entry which is preliminary data.</text>
</comment>
<evidence type="ECO:0000313" key="2">
    <source>
        <dbReference type="Proteomes" id="UP000377595"/>
    </source>
</evidence>
<proteinExistence type="predicted"/>
<accession>A0A5M3XPQ0</accession>
<name>A0A5M3XPQ0_9ACTN</name>
<dbReference type="EMBL" id="BLAF01000015">
    <property type="protein sequence ID" value="GES20238.1"/>
    <property type="molecule type" value="Genomic_DNA"/>
</dbReference>
<evidence type="ECO:0000313" key="1">
    <source>
        <dbReference type="EMBL" id="GES20238.1"/>
    </source>
</evidence>
<dbReference type="Proteomes" id="UP000377595">
    <property type="component" value="Unassembled WGS sequence"/>
</dbReference>
<sequence length="58" mass="6414">MILAVMRSHAIGAPRLLNFTDIAEGTRWARDDFSNPLITLGLTMGELLQPCYPKRAGI</sequence>